<proteinExistence type="predicted"/>
<reference evidence="1" key="1">
    <citation type="submission" date="2016-10" db="EMBL/GenBank/DDBJ databases">
        <authorList>
            <person name="de Groot N.N."/>
        </authorList>
    </citation>
    <scope>NUCLEOTIDE SEQUENCE</scope>
</reference>
<gene>
    <name evidence="1" type="ORF">MNB_SM-7-1318</name>
</gene>
<dbReference type="EMBL" id="FPHB01000042">
    <property type="protein sequence ID" value="SFV58247.1"/>
    <property type="molecule type" value="Genomic_DNA"/>
</dbReference>
<sequence>MRKNDFKRIFEACGYSFDSDGWTDLKCFRCGKPLKIKQSRLRCENKHKYSYIGYAEDFNFLMYDIKCDFQDGKLLHIDTINDDEDIPKIIEVCR</sequence>
<name>A0A1W1BXP4_9ZZZZ</name>
<protein>
    <submittedName>
        <fullName evidence="1">Uncharacterized protein</fullName>
    </submittedName>
</protein>
<accession>A0A1W1BXP4</accession>
<organism evidence="1">
    <name type="scientific">hydrothermal vent metagenome</name>
    <dbReference type="NCBI Taxonomy" id="652676"/>
    <lineage>
        <taxon>unclassified sequences</taxon>
        <taxon>metagenomes</taxon>
        <taxon>ecological metagenomes</taxon>
    </lineage>
</organism>
<dbReference type="AlphaFoldDB" id="A0A1W1BXP4"/>
<evidence type="ECO:0000313" key="1">
    <source>
        <dbReference type="EMBL" id="SFV58247.1"/>
    </source>
</evidence>